<proteinExistence type="inferred from homology"/>
<accession>A0A177TLW4</accession>
<sequence>MKLTSSFAVLMAGFSVIGSAQAFGSFEKWVAARQPIQLEAGVTREITDLLSPKVRAEFEKAVANLSARDKDAIIDPNGKLFDAEAQYVSVEGDHEWKAPGPGDIRGPCPGLNVLSNHGYFNRDGTVGLTQAVEAVNRVYGLSPELGVVLSGYATVMTGNILDATWSIGGPFPSKELLGSVVNLVAGEPEGINSHNVYEGDASVSRADYYANNGDDYTSQPEFFQQLVDLAGPHKAGEDAYTTAVLTKHRSIRFNHSIETNPYFFFSAIGGLIVGTAAHDFIVNFMSNNTDDGTGHNRQYLDEANLFPFFSYERLANGTLKYTPGHERFPKNWLRRPIDAPFGLADIVRNLVRIGAEDPRILSIGGNTGKVNSFAGIQVTDLTGGTLNLLTMLNNSDATACFLYQATIEQLLPTQLKFLYKDTTYALSVVNDLIGRPYKALASKYNPCFEAVHADGVPGAYKKFKGSVVGKDATTGLLGVVGDLLGGLGGLLSGSRRAMAQNIWG</sequence>
<keyword evidence="3" id="KW-0349">Heme</keyword>
<keyword evidence="2" id="KW-0575">Peroxidase</keyword>
<dbReference type="GO" id="GO:0046872">
    <property type="term" value="F:metal ion binding"/>
    <property type="evidence" value="ECO:0007669"/>
    <property type="project" value="UniProtKB-KW"/>
</dbReference>
<dbReference type="PANTHER" id="PTHR33577:SF1">
    <property type="entry name" value="HEME HALOPEROXIDASE FAMILY PROFILE DOMAIN-CONTAINING PROTEIN"/>
    <property type="match status" value="1"/>
</dbReference>
<evidence type="ECO:0000256" key="7">
    <source>
        <dbReference type="ARBA" id="ARBA00025795"/>
    </source>
</evidence>
<comment type="similarity">
    <text evidence="7">Belongs to the chloroperoxidase family.</text>
</comment>
<keyword evidence="4" id="KW-0479">Metal-binding</keyword>
<evidence type="ECO:0000313" key="12">
    <source>
        <dbReference type="Proteomes" id="UP000077671"/>
    </source>
</evidence>
<feature type="chain" id="PRO_5044550126" description="Heme haloperoxidase family profile domain-containing protein" evidence="8">
    <location>
        <begin position="23"/>
        <end position="504"/>
    </location>
</feature>
<evidence type="ECO:0000313" key="10">
    <source>
        <dbReference type="EMBL" id="CAD6926809.1"/>
    </source>
</evidence>
<keyword evidence="13" id="KW-1185">Reference proteome</keyword>
<dbReference type="Proteomes" id="UP000077671">
    <property type="component" value="Unassembled WGS sequence"/>
</dbReference>
<dbReference type="EMBL" id="CAJHJG010003144">
    <property type="protein sequence ID" value="CAD6926809.1"/>
    <property type="molecule type" value="Genomic_DNA"/>
</dbReference>
<keyword evidence="5" id="KW-0560">Oxidoreductase</keyword>
<reference evidence="11" key="1">
    <citation type="submission" date="2016-04" db="EMBL/GenBank/DDBJ databases">
        <authorList>
            <person name="Nguyen H.D."/>
            <person name="Kesanakurti P."/>
            <person name="Cullis J."/>
            <person name="Levesque C.A."/>
            <person name="Hambleton S."/>
        </authorList>
    </citation>
    <scope>NUCLEOTIDE SEQUENCE</scope>
    <source>
        <strain evidence="11">DAOMC 238032</strain>
    </source>
</reference>
<comment type="caution">
    <text evidence="11">The sequence shown here is derived from an EMBL/GenBank/DDBJ whole genome shotgun (WGS) entry which is preliminary data.</text>
</comment>
<dbReference type="InterPro" id="IPR036851">
    <property type="entry name" value="Chloroperoxidase-like_sf"/>
</dbReference>
<evidence type="ECO:0000256" key="1">
    <source>
        <dbReference type="ARBA" id="ARBA00001970"/>
    </source>
</evidence>
<dbReference type="InterPro" id="IPR000028">
    <property type="entry name" value="Chloroperoxidase"/>
</dbReference>
<dbReference type="Proteomes" id="UP000836402">
    <property type="component" value="Unassembled WGS sequence"/>
</dbReference>
<evidence type="ECO:0000256" key="6">
    <source>
        <dbReference type="ARBA" id="ARBA00023004"/>
    </source>
</evidence>
<comment type="cofactor">
    <cofactor evidence="1">
        <name>heme b</name>
        <dbReference type="ChEBI" id="CHEBI:60344"/>
    </cofactor>
</comment>
<evidence type="ECO:0000259" key="9">
    <source>
        <dbReference type="PROSITE" id="PS51405"/>
    </source>
</evidence>
<feature type="domain" description="Heme haloperoxidase family profile" evidence="9">
    <location>
        <begin position="92"/>
        <end position="348"/>
    </location>
</feature>
<evidence type="ECO:0000256" key="3">
    <source>
        <dbReference type="ARBA" id="ARBA00022617"/>
    </source>
</evidence>
<dbReference type="EMBL" id="LWDD02001721">
    <property type="protein sequence ID" value="KAE8245955.1"/>
    <property type="molecule type" value="Genomic_DNA"/>
</dbReference>
<protein>
    <recommendedName>
        <fullName evidence="9">Heme haloperoxidase family profile domain-containing protein</fullName>
    </recommendedName>
</protein>
<dbReference type="AlphaFoldDB" id="A0A177TLW4"/>
<evidence type="ECO:0000313" key="11">
    <source>
        <dbReference type="EMBL" id="KAE8245955.1"/>
    </source>
</evidence>
<dbReference type="GO" id="GO:0004601">
    <property type="term" value="F:peroxidase activity"/>
    <property type="evidence" value="ECO:0007669"/>
    <property type="project" value="UniProtKB-KW"/>
</dbReference>
<dbReference type="Gene3D" id="1.10.489.10">
    <property type="entry name" value="Chloroperoxidase-like"/>
    <property type="match status" value="1"/>
</dbReference>
<reference evidence="10" key="3">
    <citation type="submission" date="2020-10" db="EMBL/GenBank/DDBJ databases">
        <authorList>
            <person name="Sedaghatjoo S."/>
        </authorList>
    </citation>
    <scope>NUCLEOTIDE SEQUENCE</scope>
    <source>
        <strain evidence="10">AZH3</strain>
    </source>
</reference>
<reference evidence="11" key="2">
    <citation type="journal article" date="2019" name="IMA Fungus">
        <title>Genome sequencing and comparison of five Tilletia species to identify candidate genes for the detection of regulated species infecting wheat.</title>
        <authorList>
            <person name="Nguyen H.D.T."/>
            <person name="Sultana T."/>
            <person name="Kesanakurti P."/>
            <person name="Hambleton S."/>
        </authorList>
    </citation>
    <scope>NUCLEOTIDE SEQUENCE</scope>
    <source>
        <strain evidence="11">DAOMC 238032</strain>
    </source>
</reference>
<organism evidence="11 12">
    <name type="scientific">Tilletia caries</name>
    <name type="common">wheat bunt fungus</name>
    <dbReference type="NCBI Taxonomy" id="13290"/>
    <lineage>
        <taxon>Eukaryota</taxon>
        <taxon>Fungi</taxon>
        <taxon>Dikarya</taxon>
        <taxon>Basidiomycota</taxon>
        <taxon>Ustilaginomycotina</taxon>
        <taxon>Exobasidiomycetes</taxon>
        <taxon>Tilletiales</taxon>
        <taxon>Tilletiaceae</taxon>
        <taxon>Tilletia</taxon>
    </lineage>
</organism>
<dbReference type="PROSITE" id="PS51405">
    <property type="entry name" value="HEME_HALOPEROXIDASE"/>
    <property type="match status" value="1"/>
</dbReference>
<evidence type="ECO:0000313" key="13">
    <source>
        <dbReference type="Proteomes" id="UP000836402"/>
    </source>
</evidence>
<keyword evidence="8" id="KW-0732">Signal</keyword>
<name>A0A177TLW4_9BASI</name>
<evidence type="ECO:0000256" key="2">
    <source>
        <dbReference type="ARBA" id="ARBA00022559"/>
    </source>
</evidence>
<keyword evidence="6" id="KW-0408">Iron</keyword>
<gene>
    <name evidence="11" type="ORF">A4X03_0g7373</name>
    <name evidence="10" type="ORF">JKIAZH3_G6537</name>
</gene>
<evidence type="ECO:0000256" key="4">
    <source>
        <dbReference type="ARBA" id="ARBA00022723"/>
    </source>
</evidence>
<evidence type="ECO:0000256" key="8">
    <source>
        <dbReference type="SAM" id="SignalP"/>
    </source>
</evidence>
<dbReference type="PANTHER" id="PTHR33577">
    <property type="entry name" value="STERIGMATOCYSTIN BIOSYNTHESIS PEROXIDASE STCC-RELATED"/>
    <property type="match status" value="1"/>
</dbReference>
<evidence type="ECO:0000256" key="5">
    <source>
        <dbReference type="ARBA" id="ARBA00023002"/>
    </source>
</evidence>
<dbReference type="Pfam" id="PF01328">
    <property type="entry name" value="Peroxidase_2"/>
    <property type="match status" value="1"/>
</dbReference>
<feature type="signal peptide" evidence="8">
    <location>
        <begin position="1"/>
        <end position="22"/>
    </location>
</feature>
<dbReference type="SUPFAM" id="SSF47571">
    <property type="entry name" value="Cloroperoxidase"/>
    <property type="match status" value="1"/>
</dbReference>